<dbReference type="InterPro" id="IPR028925">
    <property type="entry name" value="RRM_DME"/>
</dbReference>
<dbReference type="Gene3D" id="1.10.1670.10">
    <property type="entry name" value="Helix-hairpin-Helix base-excision DNA repair enzymes (C-terminal)"/>
    <property type="match status" value="1"/>
</dbReference>
<dbReference type="InterPro" id="IPR044811">
    <property type="entry name" value="DME/ROS1"/>
</dbReference>
<evidence type="ECO:0000256" key="4">
    <source>
        <dbReference type="ARBA" id="ARBA00023004"/>
    </source>
</evidence>
<dbReference type="GO" id="GO:0019104">
    <property type="term" value="F:DNA N-glycosylase activity"/>
    <property type="evidence" value="ECO:0007669"/>
    <property type="project" value="InterPro"/>
</dbReference>
<organism evidence="9 10">
    <name type="scientific">Klebsormidium nitens</name>
    <name type="common">Green alga</name>
    <name type="synonym">Ulothrix nitens</name>
    <dbReference type="NCBI Taxonomy" id="105231"/>
    <lineage>
        <taxon>Eukaryota</taxon>
        <taxon>Viridiplantae</taxon>
        <taxon>Streptophyta</taxon>
        <taxon>Klebsormidiophyceae</taxon>
        <taxon>Klebsormidiales</taxon>
        <taxon>Klebsormidiaceae</taxon>
        <taxon>Klebsormidium</taxon>
    </lineage>
</organism>
<dbReference type="GO" id="GO:0006284">
    <property type="term" value="P:base-excision repair"/>
    <property type="evidence" value="ECO:0007669"/>
    <property type="project" value="InterPro"/>
</dbReference>
<evidence type="ECO:0000256" key="3">
    <source>
        <dbReference type="ARBA" id="ARBA00022723"/>
    </source>
</evidence>
<dbReference type="Pfam" id="PF15628">
    <property type="entry name" value="RRM_DME"/>
    <property type="match status" value="1"/>
</dbReference>
<evidence type="ECO:0000313" key="9">
    <source>
        <dbReference type="EMBL" id="GAQ90102.1"/>
    </source>
</evidence>
<evidence type="ECO:0000256" key="6">
    <source>
        <dbReference type="ARBA" id="ARBA00023242"/>
    </source>
</evidence>
<evidence type="ECO:0000259" key="8">
    <source>
        <dbReference type="SMART" id="SM00478"/>
    </source>
</evidence>
<feature type="region of interest" description="Disordered" evidence="7">
    <location>
        <begin position="520"/>
        <end position="588"/>
    </location>
</feature>
<feature type="region of interest" description="Disordered" evidence="7">
    <location>
        <begin position="842"/>
        <end position="868"/>
    </location>
</feature>
<keyword evidence="3" id="KW-0479">Metal-binding</keyword>
<dbReference type="AlphaFoldDB" id="A0A1Y1IJ14"/>
<reference evidence="9 10" key="1">
    <citation type="journal article" date="2014" name="Nat. Commun.">
        <title>Klebsormidium flaccidum genome reveals primary factors for plant terrestrial adaptation.</title>
        <authorList>
            <person name="Hori K."/>
            <person name="Maruyama F."/>
            <person name="Fujisawa T."/>
            <person name="Togashi T."/>
            <person name="Yamamoto N."/>
            <person name="Seo M."/>
            <person name="Sato S."/>
            <person name="Yamada T."/>
            <person name="Mori H."/>
            <person name="Tajima N."/>
            <person name="Moriyama T."/>
            <person name="Ikeuchi M."/>
            <person name="Watanabe M."/>
            <person name="Wada H."/>
            <person name="Kobayashi K."/>
            <person name="Saito M."/>
            <person name="Masuda T."/>
            <person name="Sasaki-Sekimoto Y."/>
            <person name="Mashiguchi K."/>
            <person name="Awai K."/>
            <person name="Shimojima M."/>
            <person name="Masuda S."/>
            <person name="Iwai M."/>
            <person name="Nobusawa T."/>
            <person name="Narise T."/>
            <person name="Kondo S."/>
            <person name="Saito H."/>
            <person name="Sato R."/>
            <person name="Murakawa M."/>
            <person name="Ihara Y."/>
            <person name="Oshima-Yamada Y."/>
            <person name="Ohtaka K."/>
            <person name="Satoh M."/>
            <person name="Sonobe K."/>
            <person name="Ishii M."/>
            <person name="Ohtani R."/>
            <person name="Kanamori-Sato M."/>
            <person name="Honoki R."/>
            <person name="Miyazaki D."/>
            <person name="Mochizuki H."/>
            <person name="Umetsu J."/>
            <person name="Higashi K."/>
            <person name="Shibata D."/>
            <person name="Kamiya Y."/>
            <person name="Sato N."/>
            <person name="Nakamura Y."/>
            <person name="Tabata S."/>
            <person name="Ida S."/>
            <person name="Kurokawa K."/>
            <person name="Ohta H."/>
        </authorList>
    </citation>
    <scope>NUCLEOTIDE SEQUENCE [LARGE SCALE GENOMIC DNA]</scope>
    <source>
        <strain evidence="9 10">NIES-2285</strain>
    </source>
</reference>
<keyword evidence="6" id="KW-0539">Nucleus</keyword>
<evidence type="ECO:0000256" key="1">
    <source>
        <dbReference type="ARBA" id="ARBA00004123"/>
    </source>
</evidence>
<protein>
    <submittedName>
        <fullName evidence="9">HhH-GPD base excision DNA repair family protein</fullName>
    </submittedName>
</protein>
<gene>
    <name evidence="9" type="ORF">KFL_006000060</name>
</gene>
<keyword evidence="4" id="KW-0408">Iron</keyword>
<evidence type="ECO:0000256" key="7">
    <source>
        <dbReference type="SAM" id="MobiDB-lite"/>
    </source>
</evidence>
<comment type="similarity">
    <text evidence="2">Belongs to the DNA glycosylase family. DEMETER subfamily.</text>
</comment>
<comment type="subcellular location">
    <subcellularLocation>
        <location evidence="1">Nucleus</location>
    </subcellularLocation>
</comment>
<evidence type="ECO:0000313" key="10">
    <source>
        <dbReference type="Proteomes" id="UP000054558"/>
    </source>
</evidence>
<evidence type="ECO:0000256" key="5">
    <source>
        <dbReference type="ARBA" id="ARBA00023125"/>
    </source>
</evidence>
<dbReference type="InterPro" id="IPR011257">
    <property type="entry name" value="DNA_glycosylase"/>
</dbReference>
<sequence length="1084" mass="117924">MVARWPKRGRGLEPSNPDAVPRPPSSDVASAPGPGPDSDARKQTDGVESKGRPNGGLCKDQVTEKCPPSSGTDAESGQSAEPEATEPMNTSPKEELGVGSKHLPGRISKTGAETSLGTEAGGAYQHGEAAKDTENQAGVLRRLKREPNIADIEDGRGIAFTSGVTAADEAAKRGRAAATCRGEEGSRGPGKPPEHEDCVDWDAVLAANEAEIADVIRERGQQTRLAARIKAFLGKVRGDHGTIDLEWLRECSRERASAYITSLYGMGLKSAECILLLCLHKAAFPVDTNVGRVSVRLGWVPLEPLDEELQLHLLEQYPIQKRIQEYLWRRLSHLDVETLYEMHCQLITFGKVFCTKRAPNCLACPMQGECKHFESARAHKERQLSRPLPTLRSDQPPAPSPKVPVEPAEQDMRALREAVRDAAAEARSKGVGTIQRSARTQFWALPLLRPEKLRTVRHAVRLPDDHPALRGFLKRDPADSIPYFAVLWPTNPILYPHQGLQVFPKAAPLAFPMFLPAARKPRSRDGRQNVASNRKRPEEVLEQPNSASCRNEEGVKSKPLSEQSAIMTRSRKQKLEQEEGQSARKIGSGDFSEDLETVVLHERGPHNVNPVKIEEDGFVTDSVQISTNSSKKRRGGRGSAARAGLCSGREGCTAEVTAGRTCGTLRAPNLKPEETDGSIVISKRKKYWDDGEGPLSKLKLPKEEPGEAVQAVMSRSRTRRSEQESGTQSVESEGVPGGGFAMWEADEQDTERRMPIQIGPFVGAARVAGLNEEADGSVVKTPVLCRPRGSRGYSRGGADAALVLGVPETDERRKVSKRKEINLESAADDVFLHTRARARSVKDEAEHSALPWGASDRGAGGGSKPESRAKCGVLVNEEEEGDGLEFVWTENISLREQLEMRQDLCAHHGREVVKFKRLASLTDVPAIDRKETAGLAERKVRAKFEDMGGTIPGEKAAGMVPCGCSTCGCHVEGTVYFTVLVPCRTALSGRFPLNGTHFQANELFADDRTSSYPPAAPAADFADLPRTKVYFGTGAGSLFKGCSQNEISQAFEHGYVCVRGFDSAKGAPRLLHGRLHVGNSGKQI</sequence>
<dbReference type="GO" id="GO:0141166">
    <property type="term" value="P:chromosomal 5-methylcytosine DNA demethylation pathway"/>
    <property type="evidence" value="ECO:0007669"/>
    <property type="project" value="InterPro"/>
</dbReference>
<dbReference type="PANTHER" id="PTHR46213">
    <property type="entry name" value="TRANSCRIPTIONAL ACTIVATOR DEMETER"/>
    <property type="match status" value="1"/>
</dbReference>
<dbReference type="CDD" id="cd00056">
    <property type="entry name" value="ENDO3c"/>
    <property type="match status" value="1"/>
</dbReference>
<dbReference type="Gene3D" id="1.10.340.30">
    <property type="entry name" value="Hypothetical protein, domain 2"/>
    <property type="match status" value="1"/>
</dbReference>
<dbReference type="SUPFAM" id="SSF48150">
    <property type="entry name" value="DNA-glycosylase"/>
    <property type="match status" value="1"/>
</dbReference>
<feature type="compositionally biased region" description="Polar residues" evidence="7">
    <location>
        <begin position="69"/>
        <end position="79"/>
    </location>
</feature>
<feature type="region of interest" description="Disordered" evidence="7">
    <location>
        <begin position="691"/>
        <end position="750"/>
    </location>
</feature>
<dbReference type="InterPro" id="IPR023170">
    <property type="entry name" value="HhH_base_excis_C"/>
</dbReference>
<dbReference type="Proteomes" id="UP000054558">
    <property type="component" value="Unassembled WGS sequence"/>
</dbReference>
<dbReference type="GO" id="GO:0035514">
    <property type="term" value="F:DNA demethylase activity"/>
    <property type="evidence" value="ECO:0007669"/>
    <property type="project" value="InterPro"/>
</dbReference>
<dbReference type="GO" id="GO:0003677">
    <property type="term" value="F:DNA binding"/>
    <property type="evidence" value="ECO:0007669"/>
    <property type="project" value="UniProtKB-KW"/>
</dbReference>
<dbReference type="STRING" id="105231.A0A1Y1IJ14"/>
<proteinExistence type="inferred from homology"/>
<feature type="domain" description="HhH-GPD" evidence="8">
    <location>
        <begin position="176"/>
        <end position="352"/>
    </location>
</feature>
<dbReference type="EMBL" id="DF237549">
    <property type="protein sequence ID" value="GAQ90102.1"/>
    <property type="molecule type" value="Genomic_DNA"/>
</dbReference>
<name>A0A1Y1IJ14_KLENI</name>
<accession>A0A1Y1IJ14</accession>
<dbReference type="GO" id="GO:0046872">
    <property type="term" value="F:metal ion binding"/>
    <property type="evidence" value="ECO:0007669"/>
    <property type="project" value="UniProtKB-KW"/>
</dbReference>
<dbReference type="OrthoDB" id="5607at2759"/>
<keyword evidence="5" id="KW-0238">DNA-binding</keyword>
<feature type="region of interest" description="Disordered" evidence="7">
    <location>
        <begin position="1"/>
        <end position="132"/>
    </location>
</feature>
<dbReference type="PANTHER" id="PTHR46213:SF13">
    <property type="entry name" value="DEMETER-LIKE PROTEIN 2-RELATED"/>
    <property type="match status" value="1"/>
</dbReference>
<feature type="region of interest" description="Disordered" evidence="7">
    <location>
        <begin position="625"/>
        <end position="646"/>
    </location>
</feature>
<dbReference type="GO" id="GO:0005634">
    <property type="term" value="C:nucleus"/>
    <property type="evidence" value="ECO:0007669"/>
    <property type="project" value="UniProtKB-SubCell"/>
</dbReference>
<dbReference type="SMART" id="SM00478">
    <property type="entry name" value="ENDO3c"/>
    <property type="match status" value="1"/>
</dbReference>
<keyword evidence="10" id="KW-1185">Reference proteome</keyword>
<dbReference type="InterPro" id="IPR003265">
    <property type="entry name" value="HhH-GPD_domain"/>
</dbReference>
<feature type="region of interest" description="Disordered" evidence="7">
    <location>
        <begin position="381"/>
        <end position="408"/>
    </location>
</feature>
<evidence type="ECO:0000256" key="2">
    <source>
        <dbReference type="ARBA" id="ARBA00005646"/>
    </source>
</evidence>
<feature type="compositionally biased region" description="Basic and acidic residues" evidence="7">
    <location>
        <begin position="38"/>
        <end position="51"/>
    </location>
</feature>